<dbReference type="Pfam" id="PF07929">
    <property type="entry name" value="PRiA4_ORF3"/>
    <property type="match status" value="1"/>
</dbReference>
<evidence type="ECO:0000313" key="3">
    <source>
        <dbReference type="EMBL" id="ABM10710.1"/>
    </source>
</evidence>
<evidence type="ECO:0000256" key="1">
    <source>
        <dbReference type="SAM" id="MobiDB-lite"/>
    </source>
</evidence>
<evidence type="ECO:0000259" key="2">
    <source>
        <dbReference type="Pfam" id="PF07929"/>
    </source>
</evidence>
<reference evidence="3 4" key="1">
    <citation type="journal article" date="2006" name="PLoS Genet.">
        <title>Secrets of soil survival revealed by the genome sequence of Arthrobacter aurescens TC1.</title>
        <authorList>
            <person name="Mongodin E.F."/>
            <person name="Shapir N."/>
            <person name="Daugherty S.C."/>
            <person name="DeBoy R.T."/>
            <person name="Emerson J.B."/>
            <person name="Shvartzbeyn A."/>
            <person name="Radune D."/>
            <person name="Vamathevan J."/>
            <person name="Riggs F."/>
            <person name="Grinberg V."/>
            <person name="Khouri H."/>
            <person name="Wackett L.P."/>
            <person name="Nelson K.E."/>
            <person name="Sadowsky M.J."/>
        </authorList>
    </citation>
    <scope>NUCLEOTIDE SEQUENCE [LARGE SCALE GENOMIC DNA]</scope>
    <source>
        <strain evidence="3 4">TC1</strain>
    </source>
</reference>
<name>A1RDG7_PAEAT</name>
<dbReference type="Proteomes" id="UP000000637">
    <property type="component" value="Plasmid pTC2"/>
</dbReference>
<dbReference type="Gene3D" id="3.10.290.30">
    <property type="entry name" value="MM3350-like"/>
    <property type="match status" value="1"/>
</dbReference>
<geneLocation type="plasmid" evidence="3 4">
    <name>pTC2</name>
</geneLocation>
<feature type="region of interest" description="Disordered" evidence="1">
    <location>
        <begin position="136"/>
        <end position="163"/>
    </location>
</feature>
<evidence type="ECO:0000313" key="4">
    <source>
        <dbReference type="Proteomes" id="UP000000637"/>
    </source>
</evidence>
<sequence length="225" mass="24858">MGAMDSCEAGTGVGQDSVLEVRVDLVDSEPEIWRRFELPGSLALSQVHQVLQAAFGWEDAHLHRFATSDPFAPLLHGEFPEVLQWLPGQQCEEPGDRPEEDCSLDQLLALGSGGAFYEYDFGDSWLHRLELVSRRPADEDSPPARLIDGARRGPLEDSGGFPGYEEIMDALADPTHPDHAEHSAWVADITGSVAPFDPAFLDIPAVNRVLAEQFRRTQSGEKRRK</sequence>
<organism evidence="3 4">
    <name type="scientific">Paenarthrobacter aurescens (strain TC1)</name>
    <dbReference type="NCBI Taxonomy" id="290340"/>
    <lineage>
        <taxon>Bacteria</taxon>
        <taxon>Bacillati</taxon>
        <taxon>Actinomycetota</taxon>
        <taxon>Actinomycetes</taxon>
        <taxon>Micrococcales</taxon>
        <taxon>Micrococcaceae</taxon>
        <taxon>Paenarthrobacter</taxon>
    </lineage>
</organism>
<accession>A1RDG7</accession>
<keyword evidence="3" id="KW-0614">Plasmid</keyword>
<protein>
    <recommendedName>
        <fullName evidence="2">Plasmid pRiA4b Orf3-like domain-containing protein</fullName>
    </recommendedName>
</protein>
<dbReference type="eggNOG" id="COG3012">
    <property type="taxonomic scope" value="Bacteria"/>
</dbReference>
<dbReference type="SUPFAM" id="SSF159941">
    <property type="entry name" value="MM3350-like"/>
    <property type="match status" value="1"/>
</dbReference>
<dbReference type="InterPro" id="IPR024047">
    <property type="entry name" value="MM3350-like_sf"/>
</dbReference>
<dbReference type="PANTHER" id="PTHR41878">
    <property type="entry name" value="LEXA REPRESSOR-RELATED"/>
    <property type="match status" value="1"/>
</dbReference>
<feature type="domain" description="Plasmid pRiA4b Orf3-like" evidence="2">
    <location>
        <begin position="18"/>
        <end position="203"/>
    </location>
</feature>
<dbReference type="InterPro" id="IPR012912">
    <property type="entry name" value="Plasmid_pRiA4b_Orf3-like"/>
</dbReference>
<dbReference type="HOGENOM" id="CLU_085055_0_1_11"/>
<proteinExistence type="predicted"/>
<gene>
    <name evidence="3" type="ordered locus">AAur_pTC20118</name>
</gene>
<dbReference type="AlphaFoldDB" id="A1RDG7"/>
<dbReference type="EMBL" id="CP000476">
    <property type="protein sequence ID" value="ABM10710.1"/>
    <property type="molecule type" value="Genomic_DNA"/>
</dbReference>
<dbReference type="KEGG" id="aau:AAur_pTC20118"/>
<keyword evidence="4" id="KW-1185">Reference proteome</keyword>
<dbReference type="PANTHER" id="PTHR41878:SF1">
    <property type="entry name" value="TNPR PROTEIN"/>
    <property type="match status" value="1"/>
</dbReference>